<dbReference type="InterPro" id="IPR003598">
    <property type="entry name" value="Ig_sub2"/>
</dbReference>
<dbReference type="SMART" id="SM00409">
    <property type="entry name" value="IG"/>
    <property type="match status" value="6"/>
</dbReference>
<feature type="domain" description="Ig-like" evidence="6">
    <location>
        <begin position="37"/>
        <end position="117"/>
    </location>
</feature>
<feature type="chain" id="PRO_5043855868" description="Ig-like domain-containing protein" evidence="5">
    <location>
        <begin position="23"/>
        <end position="938"/>
    </location>
</feature>
<keyword evidence="3" id="KW-0325">Glycoprotein</keyword>
<evidence type="ECO:0000256" key="1">
    <source>
        <dbReference type="ARBA" id="ARBA00022729"/>
    </source>
</evidence>
<dbReference type="PANTHER" id="PTHR44337:SF20">
    <property type="entry name" value="CARCINOEMBRYONIC ANTIGEN-RELATED CELL ADHESION MOLECULE 5-RELATED"/>
    <property type="match status" value="1"/>
</dbReference>
<evidence type="ECO:0000259" key="6">
    <source>
        <dbReference type="PROSITE" id="PS50835"/>
    </source>
</evidence>
<evidence type="ECO:0000313" key="8">
    <source>
        <dbReference type="Proteomes" id="UP001488805"/>
    </source>
</evidence>
<keyword evidence="1 5" id="KW-0732">Signal</keyword>
<sequence length="938" mass="100431">MDHHSAGLLLLLLTCLTGFSTSDTGEGGTMGENAYGPSSLEIDGVSVVTVGIPYYFVCKASCFPDCTYSWTRDNVTTQGPVLSLQLLHAKPTETLTCTVVNPATGKSASIQKTMQVTAGPSNIRISGPTFLTSGVKSNFSCSASCYPSCSYRWTISWYGETLQTFEGDTVSFSPYTSTIISESLTCEAEDTVSHLYISTTVTLPVASISGISIEGDTTVTMGQTYTFTCIAACIPTCSFTWKYMGTTYLGDRIEIPILHEGDKKKFASHFEITLSDYSKIEPLTCVATNSISQASLNATVNLTVIDPISVRPASKDLPVAGKSFSLQCDGSQNPASITWLKNKQPMPASDRVHFTPDNVTMTFGPLLQADDGLYQCVVAEGGPLIQSVGYKMQVNYGPSSVVISGVDVMTLGMPYEFQCSASCYPTCQFSWTWGKETSQGPKLSLQLVDPVPTLNLACTAVNPATEISVTAQKTLQVIVGPTNIHVSGPAFLTAGVTSNLTCSADCHPSCSFSWVVTWMGETLITAQGSTLSVTLPANNFLSDVIVTCKAQETVSHLDIEKSLQLQLASLSNVTITGDSAVAIGKQYTYECFADCTPSCDFTWTFMGKPFENDRLDLTISDYSKIEPLTCEATNTLSNATITATMNLTVTDPFSVRPTSQAPPVAGKPFSLQCLGPQQPADITWLKNQLQMPASERVHFSPDNTTVTFSFLLREDDGLYQCLVVEGENRTIHDNTLVMTVVGGTPTLSVAYLMKVNYGPNEVLIEKPNEGPVGEVMLVQAGSTTELRCATDCFPVCLITWFYEGAVLSINVSVSFTPVIPPYTAALSCTASNPVTGQNSSAVTKVVVPDGPTYVVITGPRDLEMGVTASFVCSADCSPSCTFKWTVYGQTMTGSVIDITVNRQVSKESISCQAENTFTGETATANVTVSVSDPHWCGC</sequence>
<accession>A0AAW1ES34</accession>
<organism evidence="7 8">
    <name type="scientific">Zoarces viviparus</name>
    <name type="common">Viviparous eelpout</name>
    <name type="synonym">Blennius viviparus</name>
    <dbReference type="NCBI Taxonomy" id="48416"/>
    <lineage>
        <taxon>Eukaryota</taxon>
        <taxon>Metazoa</taxon>
        <taxon>Chordata</taxon>
        <taxon>Craniata</taxon>
        <taxon>Vertebrata</taxon>
        <taxon>Euteleostomi</taxon>
        <taxon>Actinopterygii</taxon>
        <taxon>Neopterygii</taxon>
        <taxon>Teleostei</taxon>
        <taxon>Neoteleostei</taxon>
        <taxon>Acanthomorphata</taxon>
        <taxon>Eupercaria</taxon>
        <taxon>Perciformes</taxon>
        <taxon>Cottioidei</taxon>
        <taxon>Zoarcales</taxon>
        <taxon>Zoarcidae</taxon>
        <taxon>Zoarcinae</taxon>
        <taxon>Zoarces</taxon>
    </lineage>
</organism>
<dbReference type="InterPro" id="IPR036179">
    <property type="entry name" value="Ig-like_dom_sf"/>
</dbReference>
<name>A0AAW1ES34_ZOAVI</name>
<comment type="caution">
    <text evidence="7">The sequence shown here is derived from an EMBL/GenBank/DDBJ whole genome shotgun (WGS) entry which is preliminary data.</text>
</comment>
<dbReference type="InterPro" id="IPR003599">
    <property type="entry name" value="Ig_sub"/>
</dbReference>
<evidence type="ECO:0000256" key="3">
    <source>
        <dbReference type="ARBA" id="ARBA00023180"/>
    </source>
</evidence>
<dbReference type="Gene3D" id="2.60.40.10">
    <property type="entry name" value="Immunoglobulins"/>
    <property type="match status" value="4"/>
</dbReference>
<dbReference type="InterPro" id="IPR052598">
    <property type="entry name" value="IgSF_CEA-related"/>
</dbReference>
<dbReference type="InterPro" id="IPR007110">
    <property type="entry name" value="Ig-like_dom"/>
</dbReference>
<reference evidence="7 8" key="1">
    <citation type="journal article" date="2024" name="Genome Biol. Evol.">
        <title>Chromosome-level genome assembly of the viviparous eelpout Zoarces viviparus.</title>
        <authorList>
            <person name="Fuhrmann N."/>
            <person name="Brasseur M.V."/>
            <person name="Bakowski C.E."/>
            <person name="Podsiadlowski L."/>
            <person name="Prost S."/>
            <person name="Krehenwinkel H."/>
            <person name="Mayer C."/>
        </authorList>
    </citation>
    <scope>NUCLEOTIDE SEQUENCE [LARGE SCALE GENOMIC DNA]</scope>
    <source>
        <strain evidence="7">NO-MEL_2022_Ind0_liver</strain>
    </source>
</reference>
<proteinExistence type="predicted"/>
<evidence type="ECO:0000256" key="5">
    <source>
        <dbReference type="SAM" id="SignalP"/>
    </source>
</evidence>
<evidence type="ECO:0000313" key="7">
    <source>
        <dbReference type="EMBL" id="KAK9525529.1"/>
    </source>
</evidence>
<feature type="signal peptide" evidence="5">
    <location>
        <begin position="1"/>
        <end position="22"/>
    </location>
</feature>
<dbReference type="Proteomes" id="UP001488805">
    <property type="component" value="Unassembled WGS sequence"/>
</dbReference>
<feature type="domain" description="Ig-like" evidence="6">
    <location>
        <begin position="307"/>
        <end position="378"/>
    </location>
</feature>
<feature type="domain" description="Ig-like" evidence="6">
    <location>
        <begin position="759"/>
        <end position="847"/>
    </location>
</feature>
<feature type="domain" description="Ig-like" evidence="6">
    <location>
        <begin position="481"/>
        <end position="564"/>
    </location>
</feature>
<dbReference type="SMART" id="SM00408">
    <property type="entry name" value="IGc2"/>
    <property type="match status" value="3"/>
</dbReference>
<dbReference type="AlphaFoldDB" id="A0AAW1ES34"/>
<dbReference type="PROSITE" id="PS50835">
    <property type="entry name" value="IG_LIKE"/>
    <property type="match status" value="8"/>
</dbReference>
<feature type="domain" description="Ig-like" evidence="6">
    <location>
        <begin position="120"/>
        <end position="202"/>
    </location>
</feature>
<evidence type="ECO:0000256" key="4">
    <source>
        <dbReference type="ARBA" id="ARBA00023319"/>
    </source>
</evidence>
<dbReference type="EMBL" id="JBCEZU010000134">
    <property type="protein sequence ID" value="KAK9525529.1"/>
    <property type="molecule type" value="Genomic_DNA"/>
</dbReference>
<protein>
    <recommendedName>
        <fullName evidence="6">Ig-like domain-containing protein</fullName>
    </recommendedName>
</protein>
<dbReference type="Pfam" id="PF07679">
    <property type="entry name" value="I-set"/>
    <property type="match status" value="1"/>
</dbReference>
<feature type="domain" description="Ig-like" evidence="6">
    <location>
        <begin position="851"/>
        <end position="927"/>
    </location>
</feature>
<feature type="domain" description="Ig-like" evidence="6">
    <location>
        <begin position="652"/>
        <end position="737"/>
    </location>
</feature>
<feature type="domain" description="Ig-like" evidence="6">
    <location>
        <begin position="204"/>
        <end position="301"/>
    </location>
</feature>
<gene>
    <name evidence="7" type="ORF">VZT92_016224</name>
</gene>
<keyword evidence="8" id="KW-1185">Reference proteome</keyword>
<keyword evidence="2" id="KW-1015">Disulfide bond</keyword>
<evidence type="ECO:0000256" key="2">
    <source>
        <dbReference type="ARBA" id="ARBA00023157"/>
    </source>
</evidence>
<dbReference type="InterPro" id="IPR013783">
    <property type="entry name" value="Ig-like_fold"/>
</dbReference>
<dbReference type="InterPro" id="IPR013098">
    <property type="entry name" value="Ig_I-set"/>
</dbReference>
<dbReference type="PANTHER" id="PTHR44337">
    <property type="entry name" value="CARCINOEMBRYONIC ANTIGEN-RELATED CELL ADHESION MOLECULE 8"/>
    <property type="match status" value="1"/>
</dbReference>
<keyword evidence="4" id="KW-0393">Immunoglobulin domain</keyword>
<dbReference type="SUPFAM" id="SSF48726">
    <property type="entry name" value="Immunoglobulin"/>
    <property type="match status" value="6"/>
</dbReference>